<name>A0A1L3MN93_9BACI</name>
<dbReference type="InterPro" id="IPR025331">
    <property type="entry name" value="TNT"/>
</dbReference>
<dbReference type="RefSeq" id="WP_072578612.1">
    <property type="nucleotide sequence ID" value="NZ_CP016020.1"/>
</dbReference>
<sequence>MKVEEKGTGDGTKGTGNVKQVISATDKAKIFSWKYPTNDELYLKHKHVFDNPKYYDQETGAINWPKNDGFLNTPIEETLQPGFRIDRFGCDTGIFVSLEGTPYGMRAVAPGTDLRSYNVFDVIAPIKVKGGEFAPWFDEVGGGVQYVLTDSVENLLEQGMIRRVTP</sequence>
<gene>
    <name evidence="2" type="ORF">A9C19_03065</name>
</gene>
<dbReference type="Pfam" id="PF14021">
    <property type="entry name" value="TNT"/>
    <property type="match status" value="1"/>
</dbReference>
<dbReference type="Proteomes" id="UP000181936">
    <property type="component" value="Chromosome"/>
</dbReference>
<accession>A0A1L3MN93</accession>
<evidence type="ECO:0000313" key="3">
    <source>
        <dbReference type="Proteomes" id="UP000181936"/>
    </source>
</evidence>
<dbReference type="EMBL" id="CP016020">
    <property type="protein sequence ID" value="APH03820.1"/>
    <property type="molecule type" value="Genomic_DNA"/>
</dbReference>
<dbReference type="GO" id="GO:0050135">
    <property type="term" value="F:NADP+ nucleosidase activity"/>
    <property type="evidence" value="ECO:0007669"/>
    <property type="project" value="InterPro"/>
</dbReference>
<feature type="domain" description="TNT" evidence="1">
    <location>
        <begin position="78"/>
        <end position="164"/>
    </location>
</feature>
<dbReference type="KEGG" id="bwh:A9C19_03065"/>
<organism evidence="2 3">
    <name type="scientific">Bacillus weihaiensis</name>
    <dbReference type="NCBI Taxonomy" id="1547283"/>
    <lineage>
        <taxon>Bacteria</taxon>
        <taxon>Bacillati</taxon>
        <taxon>Bacillota</taxon>
        <taxon>Bacilli</taxon>
        <taxon>Bacillales</taxon>
        <taxon>Bacillaceae</taxon>
        <taxon>Bacillus</taxon>
    </lineage>
</organism>
<evidence type="ECO:0000259" key="1">
    <source>
        <dbReference type="Pfam" id="PF14021"/>
    </source>
</evidence>
<protein>
    <recommendedName>
        <fullName evidence="1">TNT domain-containing protein</fullName>
    </recommendedName>
</protein>
<dbReference type="OrthoDB" id="6636741at2"/>
<dbReference type="PANTHER" id="PTHR42059">
    <property type="entry name" value="TNT DOMAIN-CONTAINING PROTEIN"/>
    <property type="match status" value="1"/>
</dbReference>
<evidence type="ECO:0000313" key="2">
    <source>
        <dbReference type="EMBL" id="APH03820.1"/>
    </source>
</evidence>
<dbReference type="InterPro" id="IPR053024">
    <property type="entry name" value="Fungal_surface_NADase"/>
</dbReference>
<keyword evidence="3" id="KW-1185">Reference proteome</keyword>
<dbReference type="STRING" id="1547283.A9C19_03065"/>
<reference evidence="2 3" key="1">
    <citation type="journal article" date="2016" name="Sci. Rep.">
        <title>Complete genome sequence and transcriptomic analysis of a novel marine strain Bacillus weihaiensis reveals the mechanism of brown algae degradation.</title>
        <authorList>
            <person name="Zhu Y."/>
            <person name="Chen P."/>
            <person name="Bao Y."/>
            <person name="Men Y."/>
            <person name="Zeng Y."/>
            <person name="Yang J."/>
            <person name="Sun J."/>
            <person name="Sun Y."/>
        </authorList>
    </citation>
    <scope>NUCLEOTIDE SEQUENCE [LARGE SCALE GENOMIC DNA]</scope>
    <source>
        <strain evidence="2 3">Alg07</strain>
    </source>
</reference>
<dbReference type="PANTHER" id="PTHR42059:SF1">
    <property type="entry name" value="TNT DOMAIN-CONTAINING PROTEIN"/>
    <property type="match status" value="1"/>
</dbReference>
<dbReference type="AlphaFoldDB" id="A0A1L3MN93"/>
<proteinExistence type="predicted"/>